<dbReference type="Pfam" id="PF16924">
    <property type="entry name" value="DpaA_N"/>
    <property type="match status" value="1"/>
</dbReference>
<feature type="compositionally biased region" description="Basic and acidic residues" evidence="1">
    <location>
        <begin position="155"/>
        <end position="165"/>
    </location>
</feature>
<dbReference type="InterPro" id="IPR031629">
    <property type="entry name" value="DpaA_N"/>
</dbReference>
<evidence type="ECO:0000259" key="2">
    <source>
        <dbReference type="Pfam" id="PF16924"/>
    </source>
</evidence>
<dbReference type="EMBL" id="DYUC01000077">
    <property type="protein sequence ID" value="HJG86881.1"/>
    <property type="molecule type" value="Genomic_DNA"/>
</dbReference>
<accession>A0A921MML0</accession>
<evidence type="ECO:0000313" key="4">
    <source>
        <dbReference type="Proteomes" id="UP000760668"/>
    </source>
</evidence>
<feature type="region of interest" description="Disordered" evidence="1">
    <location>
        <begin position="155"/>
        <end position="184"/>
    </location>
</feature>
<proteinExistence type="predicted"/>
<reference evidence="3" key="1">
    <citation type="journal article" date="2021" name="PeerJ">
        <title>Extensive microbial diversity within the chicken gut microbiome revealed by metagenomics and culture.</title>
        <authorList>
            <person name="Gilroy R."/>
            <person name="Ravi A."/>
            <person name="Getino M."/>
            <person name="Pursley I."/>
            <person name="Horton D.L."/>
            <person name="Alikhan N.F."/>
            <person name="Baker D."/>
            <person name="Gharbi K."/>
            <person name="Hall N."/>
            <person name="Watson M."/>
            <person name="Adriaenssens E.M."/>
            <person name="Foster-Nyarko E."/>
            <person name="Jarju S."/>
            <person name="Secka A."/>
            <person name="Antonio M."/>
            <person name="Oren A."/>
            <person name="Chaudhuri R.R."/>
            <person name="La Ragione R."/>
            <person name="Hildebrand F."/>
            <person name="Pallen M.J."/>
        </authorList>
    </citation>
    <scope>NUCLEOTIDE SEQUENCE</scope>
    <source>
        <strain evidence="3">CHK179-5677</strain>
    </source>
</reference>
<evidence type="ECO:0000256" key="1">
    <source>
        <dbReference type="SAM" id="MobiDB-lite"/>
    </source>
</evidence>
<reference evidence="3" key="2">
    <citation type="submission" date="2021-09" db="EMBL/GenBank/DDBJ databases">
        <authorList>
            <person name="Gilroy R."/>
        </authorList>
    </citation>
    <scope>NUCLEOTIDE SEQUENCE</scope>
    <source>
        <strain evidence="3">CHK179-5677</strain>
    </source>
</reference>
<organism evidence="3 4">
    <name type="scientific">Pseudoflavonifractor capillosus</name>
    <dbReference type="NCBI Taxonomy" id="106588"/>
    <lineage>
        <taxon>Bacteria</taxon>
        <taxon>Bacillati</taxon>
        <taxon>Bacillota</taxon>
        <taxon>Clostridia</taxon>
        <taxon>Eubacteriales</taxon>
        <taxon>Oscillospiraceae</taxon>
        <taxon>Pseudoflavonifractor</taxon>
    </lineage>
</organism>
<gene>
    <name evidence="3" type="ORF">K8V01_07670</name>
</gene>
<dbReference type="AlphaFoldDB" id="A0A921MML0"/>
<evidence type="ECO:0000313" key="3">
    <source>
        <dbReference type="EMBL" id="HJG86881.1"/>
    </source>
</evidence>
<feature type="domain" description="Dipicolinate synthase subunit A N-terminal" evidence="2">
    <location>
        <begin position="7"/>
        <end position="119"/>
    </location>
</feature>
<dbReference type="Proteomes" id="UP000760668">
    <property type="component" value="Unassembled WGS sequence"/>
</dbReference>
<dbReference type="Gene3D" id="3.40.50.720">
    <property type="entry name" value="NAD(P)-binding Rossmann-like Domain"/>
    <property type="match status" value="1"/>
</dbReference>
<comment type="caution">
    <text evidence="3">The sequence shown here is derived from an EMBL/GenBank/DDBJ whole genome shotgun (WGS) entry which is preliminary data.</text>
</comment>
<protein>
    <recommendedName>
        <fullName evidence="2">Dipicolinate synthase subunit A N-terminal domain-containing protein</fullName>
    </recommendedName>
</protein>
<dbReference type="RefSeq" id="WP_295368210.1">
    <property type="nucleotide sequence ID" value="NZ_DYUC01000077.1"/>
</dbReference>
<sequence length="184" mass="19396">MREELNFWVIGGDMRQARLAELLAADGHSVHTFALEQGDRPEQAAEEATLREAALADCVILPLPVEGEAGMLNTPLSAGRHSLAQVLGALRSGQMICGGRVSREAAALAEERGLVLRDYFRREELAVANAVPAAWGILQRQGAFRLPGGICSPENGRRAGHERAGSHGAGAEALGTPGNCAPLT</sequence>
<name>A0A921MML0_9FIRM</name>